<sequence>MEYKFNNYYEMLNSSASLHPKNIAIFSEKAKLSYKELKLKVDQTITFLRDNQIAKNDKVAMIVTNCEEFVISFFAITAIGAIPVPINTFLKKDEFRYILNDCQAKMLIVSNSHLKEIDGLEMSSLKVVVIGEFKNSEFKNSAYQSFKDAFYKAIDKDFVSPVKLEDTASIIYTSGTTGHPKGAVISYKNVFSNILGINEIFSITHKDRFIVYLPMFHSFTLTVMVIMPIYSASGEVIVKSVFPFPNVLKQTLLKRVTVFLGVPAIYSAMAKAKIPWYFKWFNAIRYFVCGSAPLARQTIEDFERIFPRAKLLEGYGLSECSPLVSVNRPENKKVSSVGLPLPKFDVKIVDDEMIEVKTGEVGEIIVKGDNVMQGYLNNPTATDEVIINGWLRTGDLGKVDSDGFLYIVDRLKDLIISKGQNIYPREIEELIYKIEEVQACAVIGIKDENEDEDVVAFIQLKEDMVLSEAKVKAFLKNHLANFKIPKHVYFADELPKNAAGKVLKRVLKENIKGKIN</sequence>
<dbReference type="Gene3D" id="3.40.50.12780">
    <property type="entry name" value="N-terminal domain of ligase-like"/>
    <property type="match status" value="1"/>
</dbReference>
<dbReference type="EMBL" id="VZON01000002">
    <property type="protein sequence ID" value="KAB0613766.1"/>
    <property type="molecule type" value="Genomic_DNA"/>
</dbReference>
<dbReference type="InterPro" id="IPR042099">
    <property type="entry name" value="ANL_N_sf"/>
</dbReference>
<dbReference type="PANTHER" id="PTHR24096">
    <property type="entry name" value="LONG-CHAIN-FATTY-ACID--COA LIGASE"/>
    <property type="match status" value="1"/>
</dbReference>
<dbReference type="InterPro" id="IPR000873">
    <property type="entry name" value="AMP-dep_synth/lig_dom"/>
</dbReference>
<feature type="transmembrane region" description="Helical" evidence="3">
    <location>
        <begin position="69"/>
        <end position="90"/>
    </location>
</feature>
<name>A0AAV6EFP2_CAMHY</name>
<keyword evidence="3" id="KW-0472">Membrane</keyword>
<dbReference type="Proteomes" id="UP000423641">
    <property type="component" value="Unassembled WGS sequence"/>
</dbReference>
<comment type="similarity">
    <text evidence="1">Belongs to the ATP-dependent AMP-binding enzyme family.</text>
</comment>
<evidence type="ECO:0000256" key="3">
    <source>
        <dbReference type="SAM" id="Phobius"/>
    </source>
</evidence>
<dbReference type="SUPFAM" id="SSF56801">
    <property type="entry name" value="Acetyl-CoA synthetase-like"/>
    <property type="match status" value="1"/>
</dbReference>
<dbReference type="RefSeq" id="WP_112000433.1">
    <property type="nucleotide sequence ID" value="NZ_CP053828.1"/>
</dbReference>
<dbReference type="FunFam" id="3.30.300.30:FF:000008">
    <property type="entry name" value="2,3-dihydroxybenzoate-AMP ligase"/>
    <property type="match status" value="1"/>
</dbReference>
<accession>A0AAV6EFP2</accession>
<evidence type="ECO:0000313" key="7">
    <source>
        <dbReference type="Proteomes" id="UP000423641"/>
    </source>
</evidence>
<dbReference type="Pfam" id="PF00501">
    <property type="entry name" value="AMP-binding"/>
    <property type="match status" value="1"/>
</dbReference>
<feature type="domain" description="AMP-dependent synthetase/ligase" evidence="4">
    <location>
        <begin position="15"/>
        <end position="376"/>
    </location>
</feature>
<keyword evidence="3" id="KW-0812">Transmembrane</keyword>
<dbReference type="PROSITE" id="PS00455">
    <property type="entry name" value="AMP_BINDING"/>
    <property type="match status" value="1"/>
</dbReference>
<dbReference type="GeneID" id="56510864"/>
<feature type="transmembrane region" description="Helical" evidence="3">
    <location>
        <begin position="209"/>
        <end position="232"/>
    </location>
</feature>
<gene>
    <name evidence="6" type="ORF">F7P66_03615</name>
</gene>
<dbReference type="AlphaFoldDB" id="A0AAV6EFP2"/>
<reference evidence="6 7" key="1">
    <citation type="submission" date="2019-09" db="EMBL/GenBank/DDBJ databases">
        <title>Draft genome sequences of 48 bacterial type strains from the CCUG.</title>
        <authorList>
            <person name="Tunovic T."/>
            <person name="Pineiro-Iglesias B."/>
            <person name="Unosson C."/>
            <person name="Inganas E."/>
            <person name="Ohlen M."/>
            <person name="Cardew S."/>
            <person name="Jensie-Markopoulos S."/>
            <person name="Salva-Serra F."/>
            <person name="Jaen-Luchoro D."/>
            <person name="Karlsson R."/>
            <person name="Svensson-Stadler L."/>
            <person name="Chun J."/>
            <person name="Moore E."/>
        </authorList>
    </citation>
    <scope>NUCLEOTIDE SEQUENCE [LARGE SCALE GENOMIC DNA]</scope>
    <source>
        <strain evidence="6 7">CCUG 34538</strain>
    </source>
</reference>
<keyword evidence="2 6" id="KW-0436">Ligase</keyword>
<evidence type="ECO:0000256" key="2">
    <source>
        <dbReference type="ARBA" id="ARBA00022598"/>
    </source>
</evidence>
<dbReference type="InterPro" id="IPR025110">
    <property type="entry name" value="AMP-bd_C"/>
</dbReference>
<dbReference type="InterPro" id="IPR045851">
    <property type="entry name" value="AMP-bd_C_sf"/>
</dbReference>
<dbReference type="Gene3D" id="3.30.300.30">
    <property type="match status" value="1"/>
</dbReference>
<proteinExistence type="inferred from homology"/>
<evidence type="ECO:0000313" key="6">
    <source>
        <dbReference type="EMBL" id="KAB0613766.1"/>
    </source>
</evidence>
<dbReference type="NCBIfam" id="NF004837">
    <property type="entry name" value="PRK06187.1"/>
    <property type="match status" value="1"/>
</dbReference>
<evidence type="ECO:0000256" key="1">
    <source>
        <dbReference type="ARBA" id="ARBA00006432"/>
    </source>
</evidence>
<dbReference type="GO" id="GO:0016405">
    <property type="term" value="F:CoA-ligase activity"/>
    <property type="evidence" value="ECO:0007669"/>
    <property type="project" value="TreeGrafter"/>
</dbReference>
<feature type="domain" description="AMP-binding enzyme C-terminal" evidence="5">
    <location>
        <begin position="426"/>
        <end position="501"/>
    </location>
</feature>
<dbReference type="Pfam" id="PF13193">
    <property type="entry name" value="AMP-binding_C"/>
    <property type="match status" value="1"/>
</dbReference>
<dbReference type="InterPro" id="IPR020845">
    <property type="entry name" value="AMP-binding_CS"/>
</dbReference>
<organism evidence="6 7">
    <name type="scientific">Campylobacter hyointestinalis subsp. lawsonii</name>
    <dbReference type="NCBI Taxonomy" id="91353"/>
    <lineage>
        <taxon>Bacteria</taxon>
        <taxon>Pseudomonadati</taxon>
        <taxon>Campylobacterota</taxon>
        <taxon>Epsilonproteobacteria</taxon>
        <taxon>Campylobacterales</taxon>
        <taxon>Campylobacteraceae</taxon>
        <taxon>Campylobacter</taxon>
    </lineage>
</organism>
<evidence type="ECO:0000259" key="4">
    <source>
        <dbReference type="Pfam" id="PF00501"/>
    </source>
</evidence>
<comment type="caution">
    <text evidence="6">The sequence shown here is derived from an EMBL/GenBank/DDBJ whole genome shotgun (WGS) entry which is preliminary data.</text>
</comment>
<evidence type="ECO:0000259" key="5">
    <source>
        <dbReference type="Pfam" id="PF13193"/>
    </source>
</evidence>
<protein>
    <submittedName>
        <fullName evidence="6">Fatty acid--CoA ligase</fullName>
    </submittedName>
</protein>
<keyword evidence="3" id="KW-1133">Transmembrane helix</keyword>